<feature type="transmembrane region" description="Helical" evidence="1">
    <location>
        <begin position="138"/>
        <end position="156"/>
    </location>
</feature>
<keyword evidence="2" id="KW-0282">Flagellum</keyword>
<gene>
    <name evidence="2" type="ORF">GTQ45_13430</name>
</gene>
<keyword evidence="3" id="KW-1185">Reference proteome</keyword>
<evidence type="ECO:0000256" key="1">
    <source>
        <dbReference type="SAM" id="Phobius"/>
    </source>
</evidence>
<comment type="caution">
    <text evidence="2">The sequence shown here is derived from an EMBL/GenBank/DDBJ whole genome shotgun (WGS) entry which is preliminary data.</text>
</comment>
<dbReference type="AlphaFoldDB" id="A0A845QES3"/>
<keyword evidence="2" id="KW-0969">Cilium</keyword>
<protein>
    <submittedName>
        <fullName evidence="2">Flagellar motor protein MotA</fullName>
    </submittedName>
</protein>
<feature type="transmembrane region" description="Helical" evidence="1">
    <location>
        <begin position="43"/>
        <end position="65"/>
    </location>
</feature>
<sequence>MAKSGADTLSLTQPSRHISRMLTFLVIVGLVLAVLWPQLQEAFLANVALNGLIAGVLLIGVLYAFRQVMVLSPEIKWVNAFRRADPGLTLPPPPRLLAPMATLLGERKGRVAISAPAMRSILDSIASRLDEARDISRYMIGLLIFLGLLGTFWGLLDTVSSIAETIRTLSPAGGGAGDVFEELRAGLEAPLTGMGTAFSSSLLGLGGSLIVGFLDLQAGQAQNRFYNELEEWLSTVTRLDAAGGEESPLLGELSRRLDEMQRDLGSSSGERSATTASLMALTERLSMLTDQMRAESDLLKQVASNQADLRPVLEQIAQLAARNQQDRS</sequence>
<accession>A0A845QES3</accession>
<keyword evidence="1" id="KW-0812">Transmembrane</keyword>
<dbReference type="OrthoDB" id="9794540at2"/>
<evidence type="ECO:0000313" key="3">
    <source>
        <dbReference type="Proteomes" id="UP000470384"/>
    </source>
</evidence>
<name>A0A845QES3_9HYPH</name>
<organism evidence="2 3">
    <name type="scientific">Pyruvatibacter mobilis</name>
    <dbReference type="NCBI Taxonomy" id="1712261"/>
    <lineage>
        <taxon>Bacteria</taxon>
        <taxon>Pseudomonadati</taxon>
        <taxon>Pseudomonadota</taxon>
        <taxon>Alphaproteobacteria</taxon>
        <taxon>Hyphomicrobiales</taxon>
        <taxon>Parvibaculaceae</taxon>
        <taxon>Pyruvatibacter</taxon>
    </lineage>
</organism>
<proteinExistence type="predicted"/>
<feature type="transmembrane region" description="Helical" evidence="1">
    <location>
        <begin position="197"/>
        <end position="216"/>
    </location>
</feature>
<evidence type="ECO:0000313" key="2">
    <source>
        <dbReference type="EMBL" id="NBG96736.1"/>
    </source>
</evidence>
<dbReference type="GeneID" id="300653758"/>
<keyword evidence="2" id="KW-0966">Cell projection</keyword>
<dbReference type="EMBL" id="WXYQ01000011">
    <property type="protein sequence ID" value="NBG96736.1"/>
    <property type="molecule type" value="Genomic_DNA"/>
</dbReference>
<reference evidence="2 3" key="1">
    <citation type="journal article" date="2016" name="Int. J. Syst. Evol. Microbiol.">
        <title>Pyruvatibacter mobilis gen. nov., sp. nov., a marine bacterium from the culture broth of Picochlorum sp. 122.</title>
        <authorList>
            <person name="Wang G."/>
            <person name="Tang M."/>
            <person name="Wu H."/>
            <person name="Dai S."/>
            <person name="Li T."/>
            <person name="Chen C."/>
            <person name="He H."/>
            <person name="Fan J."/>
            <person name="Xiang W."/>
            <person name="Li X."/>
        </authorList>
    </citation>
    <scope>NUCLEOTIDE SEQUENCE [LARGE SCALE GENOMIC DNA]</scope>
    <source>
        <strain evidence="2 3">GYP-11</strain>
    </source>
</reference>
<keyword evidence="1" id="KW-1133">Transmembrane helix</keyword>
<dbReference type="Proteomes" id="UP000470384">
    <property type="component" value="Unassembled WGS sequence"/>
</dbReference>
<dbReference type="RefSeq" id="WP_027841004.1">
    <property type="nucleotide sequence ID" value="NZ_BMHN01000001.1"/>
</dbReference>
<feature type="transmembrane region" description="Helical" evidence="1">
    <location>
        <begin position="21"/>
        <end position="37"/>
    </location>
</feature>
<keyword evidence="1" id="KW-0472">Membrane</keyword>